<keyword evidence="2" id="KW-1133">Transmembrane helix</keyword>
<feature type="signal peptide" evidence="3">
    <location>
        <begin position="1"/>
        <end position="26"/>
    </location>
</feature>
<comment type="caution">
    <text evidence="4">The sequence shown here is derived from an EMBL/GenBank/DDBJ whole genome shotgun (WGS) entry which is preliminary data.</text>
</comment>
<keyword evidence="2" id="KW-0812">Transmembrane</keyword>
<feature type="chain" id="PRO_5036999445" description="SHOCT domain-containing protein" evidence="3">
    <location>
        <begin position="27"/>
        <end position="354"/>
    </location>
</feature>
<organism evidence="4 5">
    <name type="scientific">Neobacillus rhizophilus</name>
    <dbReference type="NCBI Taxonomy" id="2833579"/>
    <lineage>
        <taxon>Bacteria</taxon>
        <taxon>Bacillati</taxon>
        <taxon>Bacillota</taxon>
        <taxon>Bacilli</taxon>
        <taxon>Bacillales</taxon>
        <taxon>Bacillaceae</taxon>
        <taxon>Neobacillus</taxon>
    </lineage>
</organism>
<name>A0A942UBI5_9BACI</name>
<protein>
    <recommendedName>
        <fullName evidence="6">SHOCT domain-containing protein</fullName>
    </recommendedName>
</protein>
<reference evidence="4" key="1">
    <citation type="submission" date="2021-05" db="EMBL/GenBank/DDBJ databases">
        <title>Novel Bacillus species.</title>
        <authorList>
            <person name="Liu G."/>
        </authorList>
    </citation>
    <scope>NUCLEOTIDE SEQUENCE</scope>
    <source>
        <strain evidence="4">FJAT-49825</strain>
    </source>
</reference>
<evidence type="ECO:0000256" key="2">
    <source>
        <dbReference type="SAM" id="Phobius"/>
    </source>
</evidence>
<proteinExistence type="predicted"/>
<sequence length="354" mass="39983">MRKKKWMALFVILAFMTSLIVPKASAETVFQPEKFPYKSMQIQVMPEFDYPEDWPSRDIPSLLVGMYGTITNKSGQDYDGKIEIPVPAKDKGFEAFLVAEFPEKDKPEVQRPYDVDKDKGVVVWKPGKTIKNNETYQFVIEYYTQSIDVKDQKSFTYEFTNRAETEQLGVVFYAPMNAKDIQAEPKAQENSKNEYGEELYFYQYKNVKSGENLKYSFAYKKTGTESTMEAMSKVKPPNDENHSGVNGSATDQVLDGNGTGTKDTAKRPIIGIGGASIIGIALIIAGAFVYLGMKANAASTAKRQKQTKPQVMKQSSSKKEIKTMNVEAKKELRKKLLTGKIDQETYDEEMKKLI</sequence>
<evidence type="ECO:0000313" key="4">
    <source>
        <dbReference type="EMBL" id="MBS4215703.1"/>
    </source>
</evidence>
<dbReference type="EMBL" id="JAGYPF010000005">
    <property type="protein sequence ID" value="MBS4215703.1"/>
    <property type="molecule type" value="Genomic_DNA"/>
</dbReference>
<evidence type="ECO:0000256" key="1">
    <source>
        <dbReference type="SAM" id="MobiDB-lite"/>
    </source>
</evidence>
<feature type="region of interest" description="Disordered" evidence="1">
    <location>
        <begin position="299"/>
        <end position="324"/>
    </location>
</feature>
<evidence type="ECO:0008006" key="6">
    <source>
        <dbReference type="Google" id="ProtNLM"/>
    </source>
</evidence>
<feature type="transmembrane region" description="Helical" evidence="2">
    <location>
        <begin position="269"/>
        <end position="293"/>
    </location>
</feature>
<evidence type="ECO:0000313" key="5">
    <source>
        <dbReference type="Proteomes" id="UP000679749"/>
    </source>
</evidence>
<dbReference type="AlphaFoldDB" id="A0A942UBI5"/>
<feature type="compositionally biased region" description="Polar residues" evidence="1">
    <location>
        <begin position="299"/>
        <end position="315"/>
    </location>
</feature>
<dbReference type="RefSeq" id="WP_213120217.1">
    <property type="nucleotide sequence ID" value="NZ_JAGYPF010000005.1"/>
</dbReference>
<keyword evidence="2" id="KW-0472">Membrane</keyword>
<keyword evidence="5" id="KW-1185">Reference proteome</keyword>
<gene>
    <name evidence="4" type="ORF">KHA99_25100</name>
</gene>
<dbReference type="Proteomes" id="UP000679749">
    <property type="component" value="Unassembled WGS sequence"/>
</dbReference>
<accession>A0A942UBI5</accession>
<feature type="region of interest" description="Disordered" evidence="1">
    <location>
        <begin position="232"/>
        <end position="266"/>
    </location>
</feature>
<keyword evidence="3" id="KW-0732">Signal</keyword>
<evidence type="ECO:0000256" key="3">
    <source>
        <dbReference type="SAM" id="SignalP"/>
    </source>
</evidence>